<gene>
    <name evidence="2" type="ORF">ESP70_019585</name>
</gene>
<dbReference type="Proteomes" id="UP000380867">
    <property type="component" value="Unassembled WGS sequence"/>
</dbReference>
<feature type="region of interest" description="Disordered" evidence="1">
    <location>
        <begin position="413"/>
        <end position="441"/>
    </location>
</feature>
<organism evidence="2 3">
    <name type="scientific">Aeromicrobium ginsengisoli</name>
    <dbReference type="NCBI Taxonomy" id="363867"/>
    <lineage>
        <taxon>Bacteria</taxon>
        <taxon>Bacillati</taxon>
        <taxon>Actinomycetota</taxon>
        <taxon>Actinomycetes</taxon>
        <taxon>Propionibacteriales</taxon>
        <taxon>Nocardioidaceae</taxon>
        <taxon>Aeromicrobium</taxon>
    </lineage>
</organism>
<name>A0A5M4F9N5_9ACTN</name>
<feature type="compositionally biased region" description="Basic and acidic residues" evidence="1">
    <location>
        <begin position="422"/>
        <end position="441"/>
    </location>
</feature>
<dbReference type="AlphaFoldDB" id="A0A5M4F9N5"/>
<comment type="caution">
    <text evidence="2">The sequence shown here is derived from an EMBL/GenBank/DDBJ whole genome shotgun (WGS) entry which is preliminary data.</text>
</comment>
<accession>A0A5M4F9N5</accession>
<dbReference type="OrthoDB" id="8526151at2"/>
<protein>
    <submittedName>
        <fullName evidence="2">Uncharacterized protein</fullName>
    </submittedName>
</protein>
<keyword evidence="3" id="KW-1185">Reference proteome</keyword>
<proteinExistence type="predicted"/>
<reference evidence="2" key="1">
    <citation type="submission" date="2019-09" db="EMBL/GenBank/DDBJ databases">
        <authorList>
            <person name="Li J."/>
        </authorList>
    </citation>
    <scope>NUCLEOTIDE SEQUENCE [LARGE SCALE GENOMIC DNA]</scope>
    <source>
        <strain evidence="2">JCM 14732</strain>
    </source>
</reference>
<dbReference type="PROSITE" id="PS51257">
    <property type="entry name" value="PROKAR_LIPOPROTEIN"/>
    <property type="match status" value="1"/>
</dbReference>
<sequence>MRGRRKTLLAVAMLAALSGCSGEPYGDEKLRSAVKDVDHISSVNGTCSQEGPGSWSCSPEVRMSDSASANDIASASDRVIDMLDPERGDTARITVGQTGDRGAAIELTARSKDTQPIADAARQVLDLDTPVKAQFRELEGQWLAFMSLEAGSFSAFVEHGQMLLDMSGAAHLRFASKDPEILGEADRGAWPQAELDVLAAVQKVTAVRTARLDKDFLSIVVRSKAPQARKAAKVAGSAAIQFVDITTDPDLDLYGLKPEQAATVAPLLRQVRREPGFRDFDVSEGGLEITTDTLAQARSIDQKLHAGLAREHTTLRVTYRAHLDSITVERGPQGEAWLDTAATLGDAGLFDAITITRVDDGLPQVDVTVRPSASPRRVGIALARSWHPERPATFRVVLPGGDIFFDGAERIKLRPQSDGSPEDSRAHDDVVAGWTEGRDDP</sequence>
<evidence type="ECO:0000313" key="2">
    <source>
        <dbReference type="EMBL" id="KAA1394398.1"/>
    </source>
</evidence>
<dbReference type="RefSeq" id="WP_149691004.1">
    <property type="nucleotide sequence ID" value="NZ_SDPQ02000004.1"/>
</dbReference>
<dbReference type="EMBL" id="SDPQ02000004">
    <property type="protein sequence ID" value="KAA1394398.1"/>
    <property type="molecule type" value="Genomic_DNA"/>
</dbReference>
<evidence type="ECO:0000256" key="1">
    <source>
        <dbReference type="SAM" id="MobiDB-lite"/>
    </source>
</evidence>
<evidence type="ECO:0000313" key="3">
    <source>
        <dbReference type="Proteomes" id="UP000380867"/>
    </source>
</evidence>